<dbReference type="HAMAP" id="MF_02019">
    <property type="entry name" value="MurF"/>
    <property type="match status" value="1"/>
</dbReference>
<evidence type="ECO:0000256" key="6">
    <source>
        <dbReference type="ARBA" id="ARBA00022960"/>
    </source>
</evidence>
<evidence type="ECO:0000259" key="14">
    <source>
        <dbReference type="Pfam" id="PF02875"/>
    </source>
</evidence>
<comment type="pathway">
    <text evidence="10 11">Cell wall biogenesis; peptidoglycan biosynthesis.</text>
</comment>
<dbReference type="Proteomes" id="UP000439314">
    <property type="component" value="Unassembled WGS sequence"/>
</dbReference>
<protein>
    <recommendedName>
        <fullName evidence="10 11">UDP-N-acetylmuramoyl-tripeptide--D-alanyl-D-alanine ligase</fullName>
        <ecNumber evidence="10 11">6.3.2.10</ecNumber>
    </recommendedName>
    <alternativeName>
        <fullName evidence="10">D-alanyl-D-alanine-adding enzyme</fullName>
    </alternativeName>
</protein>
<feature type="region of interest" description="Disordered" evidence="12">
    <location>
        <begin position="437"/>
        <end position="482"/>
    </location>
</feature>
<dbReference type="InterPro" id="IPR051046">
    <property type="entry name" value="MurCDEF_CellWall_CoF430Synth"/>
</dbReference>
<dbReference type="InterPro" id="IPR036565">
    <property type="entry name" value="Mur-like_cat_sf"/>
</dbReference>
<feature type="compositionally biased region" description="Basic and acidic residues" evidence="12">
    <location>
        <begin position="446"/>
        <end position="458"/>
    </location>
</feature>
<dbReference type="Pfam" id="PF01225">
    <property type="entry name" value="Mur_ligase"/>
    <property type="match status" value="1"/>
</dbReference>
<evidence type="ECO:0000313" key="16">
    <source>
        <dbReference type="EMBL" id="MRH00913.1"/>
    </source>
</evidence>
<dbReference type="Pfam" id="PF02875">
    <property type="entry name" value="Mur_ligase_C"/>
    <property type="match status" value="1"/>
</dbReference>
<proteinExistence type="inferred from homology"/>
<dbReference type="SUPFAM" id="SSF53244">
    <property type="entry name" value="MurD-like peptide ligases, peptide-binding domain"/>
    <property type="match status" value="1"/>
</dbReference>
<evidence type="ECO:0000256" key="8">
    <source>
        <dbReference type="ARBA" id="ARBA00023306"/>
    </source>
</evidence>
<evidence type="ECO:0000259" key="13">
    <source>
        <dbReference type="Pfam" id="PF01225"/>
    </source>
</evidence>
<keyword evidence="8 10" id="KW-0131">Cell cycle</keyword>
<dbReference type="PANTHER" id="PTHR43024">
    <property type="entry name" value="UDP-N-ACETYLMURAMOYL-TRIPEPTIDE--D-ALANYL-D-ALANINE LIGASE"/>
    <property type="match status" value="1"/>
</dbReference>
<dbReference type="GO" id="GO:0071555">
    <property type="term" value="P:cell wall organization"/>
    <property type="evidence" value="ECO:0007669"/>
    <property type="project" value="UniProtKB-KW"/>
</dbReference>
<reference evidence="17" key="2">
    <citation type="journal article" date="2020" name="Plant Dis.">
        <title>A Grain Rot of Rice in Iran Caused by a Xanthomonas Strain Closely Related to X. sacchari.</title>
        <authorList>
            <person name="Mirghasempour S.A."/>
            <person name="Huang S."/>
            <person name="Studholme D.J."/>
            <person name="Brady C.L."/>
        </authorList>
    </citation>
    <scope>NUCLEOTIDE SEQUENCE</scope>
    <source>
        <strain evidence="17">SAM114</strain>
    </source>
</reference>
<evidence type="ECO:0000256" key="10">
    <source>
        <dbReference type="HAMAP-Rule" id="MF_02019"/>
    </source>
</evidence>
<evidence type="ECO:0000256" key="7">
    <source>
        <dbReference type="ARBA" id="ARBA00022984"/>
    </source>
</evidence>
<comment type="similarity">
    <text evidence="10">Belongs to the MurCDEF family. MurF subfamily.</text>
</comment>
<dbReference type="InterPro" id="IPR035911">
    <property type="entry name" value="MurE/MurF_N"/>
</dbReference>
<gene>
    <name evidence="10 16" type="primary">murF</name>
    <name evidence="16" type="ORF">GIY21_11490</name>
    <name evidence="17" type="ORF">GIY22_10955</name>
</gene>
<evidence type="ECO:0000256" key="5">
    <source>
        <dbReference type="ARBA" id="ARBA00022840"/>
    </source>
</evidence>
<feature type="domain" description="Mur ligase central" evidence="15">
    <location>
        <begin position="106"/>
        <end position="302"/>
    </location>
</feature>
<evidence type="ECO:0000256" key="2">
    <source>
        <dbReference type="ARBA" id="ARBA00022598"/>
    </source>
</evidence>
<dbReference type="Pfam" id="PF08245">
    <property type="entry name" value="Mur_ligase_M"/>
    <property type="match status" value="1"/>
</dbReference>
<dbReference type="GO" id="GO:0008360">
    <property type="term" value="P:regulation of cell shape"/>
    <property type="evidence" value="ECO:0007669"/>
    <property type="project" value="UniProtKB-KW"/>
</dbReference>
<evidence type="ECO:0000256" key="9">
    <source>
        <dbReference type="ARBA" id="ARBA00023316"/>
    </source>
</evidence>
<dbReference type="Gene3D" id="3.40.1190.10">
    <property type="entry name" value="Mur-like, catalytic domain"/>
    <property type="match status" value="1"/>
</dbReference>
<keyword evidence="1 10" id="KW-0963">Cytoplasm</keyword>
<evidence type="ECO:0000313" key="17">
    <source>
        <dbReference type="EMBL" id="MRH75143.1"/>
    </source>
</evidence>
<keyword evidence="5 10" id="KW-0067">ATP-binding</keyword>
<feature type="domain" description="Mur ligase C-terminal" evidence="14">
    <location>
        <begin position="332"/>
        <end position="430"/>
    </location>
</feature>
<dbReference type="EMBL" id="WJPN01000008">
    <property type="protein sequence ID" value="MRH00913.1"/>
    <property type="molecule type" value="Genomic_DNA"/>
</dbReference>
<keyword evidence="4 10" id="KW-0547">Nucleotide-binding</keyword>
<evidence type="ECO:0000256" key="12">
    <source>
        <dbReference type="SAM" id="MobiDB-lite"/>
    </source>
</evidence>
<dbReference type="InterPro" id="IPR005863">
    <property type="entry name" value="UDP-N-AcMur_synth"/>
</dbReference>
<evidence type="ECO:0000256" key="11">
    <source>
        <dbReference type="RuleBase" id="RU004136"/>
    </source>
</evidence>
<dbReference type="InterPro" id="IPR013221">
    <property type="entry name" value="Mur_ligase_cen"/>
</dbReference>
<dbReference type="SUPFAM" id="SSF53623">
    <property type="entry name" value="MurD-like peptide ligases, catalytic domain"/>
    <property type="match status" value="1"/>
</dbReference>
<dbReference type="InterPro" id="IPR000713">
    <property type="entry name" value="Mur_ligase_N"/>
</dbReference>
<dbReference type="GO" id="GO:0005737">
    <property type="term" value="C:cytoplasm"/>
    <property type="evidence" value="ECO:0007669"/>
    <property type="project" value="UniProtKB-SubCell"/>
</dbReference>
<sequence>MKRLPLSMIAHWAGAELHGDDVAIDAISHDTRSLAAGSLYVALRGERFDGHAFVADAAARGASALLVERVQPQIELPQIVVADTQLALARIAAGMQRGRATRVAAITGSNGKTSVKALLLAILQHACRIDGGSVYANPGNRNNEIGLPLAVIEAPDDADYAIYEMGAGKPGDIAYLTDIAPPQVSLVNNIAAAHLERMGSLLGVAQTKGAIYTALPADGTAVINADDAFGLWFEQRLATGEARPQVLRFGLQPGAEVGAAQVRMAADRTQFVLTTSRGDVEATLPLPGRHNLQNALAAAALALALDVAPARIAAGLAQVQPVPGRQITHTLPNGAVLIDDSYNANPGSLAAAIGALAAAGGERWLVLGDMRELGAGAEALHASGGRRARDAGLTRLYALGPLSAHAAQAFGENGRVFDSHAALIEALQRDLAAVAGNRESGAGNRQEQDQEQEVKQMHENTSAPSDGALPRVPGPGSRVPATLLIKGSRGSAMDTVVRALLNQAQEAPHAA</sequence>
<dbReference type="Proteomes" id="UP000437931">
    <property type="component" value="Unassembled WGS sequence"/>
</dbReference>
<dbReference type="Gene3D" id="3.40.1390.10">
    <property type="entry name" value="MurE/MurF, N-terminal domain"/>
    <property type="match status" value="1"/>
</dbReference>
<evidence type="ECO:0000313" key="18">
    <source>
        <dbReference type="Proteomes" id="UP000437931"/>
    </source>
</evidence>
<keyword evidence="3 10" id="KW-0132">Cell division</keyword>
<dbReference type="GO" id="GO:0005524">
    <property type="term" value="F:ATP binding"/>
    <property type="evidence" value="ECO:0007669"/>
    <property type="project" value="UniProtKB-UniRule"/>
</dbReference>
<keyword evidence="9 10" id="KW-0961">Cell wall biogenesis/degradation</keyword>
<dbReference type="GO" id="GO:0051301">
    <property type="term" value="P:cell division"/>
    <property type="evidence" value="ECO:0007669"/>
    <property type="project" value="UniProtKB-KW"/>
</dbReference>
<organism evidence="16 19">
    <name type="scientific">Xanthomonas sontii</name>
    <dbReference type="NCBI Taxonomy" id="2650745"/>
    <lineage>
        <taxon>Bacteria</taxon>
        <taxon>Pseudomonadati</taxon>
        <taxon>Pseudomonadota</taxon>
        <taxon>Gammaproteobacteria</taxon>
        <taxon>Lysobacterales</taxon>
        <taxon>Lysobacteraceae</taxon>
        <taxon>Xanthomonas</taxon>
    </lineage>
</organism>
<dbReference type="EC" id="6.3.2.10" evidence="10 11"/>
<dbReference type="PANTHER" id="PTHR43024:SF1">
    <property type="entry name" value="UDP-N-ACETYLMURAMOYL-TRIPEPTIDE--D-ALANYL-D-ALANINE LIGASE"/>
    <property type="match status" value="1"/>
</dbReference>
<keyword evidence="18" id="KW-1185">Reference proteome</keyword>
<dbReference type="InterPro" id="IPR036615">
    <property type="entry name" value="Mur_ligase_C_dom_sf"/>
</dbReference>
<dbReference type="UniPathway" id="UPA00219"/>
<evidence type="ECO:0000256" key="4">
    <source>
        <dbReference type="ARBA" id="ARBA00022741"/>
    </source>
</evidence>
<dbReference type="InterPro" id="IPR004101">
    <property type="entry name" value="Mur_ligase_C"/>
</dbReference>
<evidence type="ECO:0000256" key="3">
    <source>
        <dbReference type="ARBA" id="ARBA00022618"/>
    </source>
</evidence>
<comment type="function">
    <text evidence="10 11">Involved in cell wall formation. Catalyzes the final step in the synthesis of UDP-N-acetylmuramoyl-pentapeptide, the precursor of murein.</text>
</comment>
<evidence type="ECO:0000256" key="1">
    <source>
        <dbReference type="ARBA" id="ARBA00022490"/>
    </source>
</evidence>
<comment type="caution">
    <text evidence="16">The sequence shown here is derived from an EMBL/GenBank/DDBJ whole genome shotgun (WGS) entry which is preliminary data.</text>
</comment>
<comment type="subcellular location">
    <subcellularLocation>
        <location evidence="10 11">Cytoplasm</location>
    </subcellularLocation>
</comment>
<dbReference type="EMBL" id="WJPM01000008">
    <property type="protein sequence ID" value="MRH75143.1"/>
    <property type="molecule type" value="Genomic_DNA"/>
</dbReference>
<dbReference type="GO" id="GO:0009252">
    <property type="term" value="P:peptidoglycan biosynthetic process"/>
    <property type="evidence" value="ECO:0007669"/>
    <property type="project" value="UniProtKB-UniRule"/>
</dbReference>
<comment type="catalytic activity">
    <reaction evidence="10 11">
        <text>D-alanyl-D-alanine + UDP-N-acetyl-alpha-D-muramoyl-L-alanyl-gamma-D-glutamyl-meso-2,6-diaminopimelate + ATP = UDP-N-acetyl-alpha-D-muramoyl-L-alanyl-gamma-D-glutamyl-meso-2,6-diaminopimeloyl-D-alanyl-D-alanine + ADP + phosphate + H(+)</text>
        <dbReference type="Rhea" id="RHEA:28374"/>
        <dbReference type="ChEBI" id="CHEBI:15378"/>
        <dbReference type="ChEBI" id="CHEBI:30616"/>
        <dbReference type="ChEBI" id="CHEBI:43474"/>
        <dbReference type="ChEBI" id="CHEBI:57822"/>
        <dbReference type="ChEBI" id="CHEBI:61386"/>
        <dbReference type="ChEBI" id="CHEBI:83905"/>
        <dbReference type="ChEBI" id="CHEBI:456216"/>
        <dbReference type="EC" id="6.3.2.10"/>
    </reaction>
</comment>
<dbReference type="AlphaFoldDB" id="A0A6N7Q948"/>
<name>A0A6N7Q948_9XANT</name>
<keyword evidence="2 10" id="KW-0436">Ligase</keyword>
<evidence type="ECO:0000313" key="19">
    <source>
        <dbReference type="Proteomes" id="UP000439314"/>
    </source>
</evidence>
<keyword evidence="6 10" id="KW-0133">Cell shape</keyword>
<dbReference type="SUPFAM" id="SSF63418">
    <property type="entry name" value="MurE/MurF N-terminal domain"/>
    <property type="match status" value="1"/>
</dbReference>
<dbReference type="Gene3D" id="3.90.190.20">
    <property type="entry name" value="Mur ligase, C-terminal domain"/>
    <property type="match status" value="1"/>
</dbReference>
<dbReference type="NCBIfam" id="TIGR01143">
    <property type="entry name" value="murF"/>
    <property type="match status" value="1"/>
</dbReference>
<keyword evidence="7 10" id="KW-0573">Peptidoglycan synthesis</keyword>
<feature type="binding site" evidence="10">
    <location>
        <begin position="108"/>
        <end position="114"/>
    </location>
    <ligand>
        <name>ATP</name>
        <dbReference type="ChEBI" id="CHEBI:30616"/>
    </ligand>
</feature>
<feature type="domain" description="Mur ligase N-terminal catalytic" evidence="13">
    <location>
        <begin position="24"/>
        <end position="93"/>
    </location>
</feature>
<reference evidence="18 19" key="1">
    <citation type="submission" date="2019-11" db="EMBL/GenBank/DDBJ databases">
        <title>First report of rice panicle blight caused by Xanthomonas sp. in Iran.</title>
        <authorList>
            <person name="Mirghasempour S.A."/>
            <person name="Huang S."/>
            <person name="Brady C.L."/>
            <person name="Studholme D.J."/>
        </authorList>
    </citation>
    <scope>NUCLEOTIDE SEQUENCE [LARGE SCALE GENOMIC DNA]</scope>
    <source>
        <strain evidence="16 19">ASD011</strain>
        <strain evidence="18">SAM114</strain>
    </source>
</reference>
<evidence type="ECO:0000259" key="15">
    <source>
        <dbReference type="Pfam" id="PF08245"/>
    </source>
</evidence>
<dbReference type="RefSeq" id="WP_153751559.1">
    <property type="nucleotide sequence ID" value="NZ_WJPM01000008.1"/>
</dbReference>
<accession>A0A6N7Q948</accession>
<dbReference type="GO" id="GO:0047480">
    <property type="term" value="F:UDP-N-acetylmuramoyl-tripeptide-D-alanyl-D-alanine ligase activity"/>
    <property type="evidence" value="ECO:0007669"/>
    <property type="project" value="UniProtKB-UniRule"/>
</dbReference>